<dbReference type="Pfam" id="PF03136">
    <property type="entry name" value="Pup_ligase"/>
    <property type="match status" value="1"/>
</dbReference>
<protein>
    <submittedName>
        <fullName evidence="1">Proteasome accessory factor PafA2 family protein</fullName>
    </submittedName>
</protein>
<dbReference type="PANTHER" id="PTHR42307">
    <property type="entry name" value="PUP DEAMIDASE/DEPUPYLASE"/>
    <property type="match status" value="1"/>
</dbReference>
<gene>
    <name evidence="1" type="ORF">PCC79_08750</name>
</gene>
<dbReference type="InterPro" id="IPR004347">
    <property type="entry name" value="Pup_ligase/deamidase"/>
</dbReference>
<dbReference type="GO" id="GO:0000502">
    <property type="term" value="C:proteasome complex"/>
    <property type="evidence" value="ECO:0007669"/>
    <property type="project" value="UniProtKB-KW"/>
</dbReference>
<reference evidence="1 2" key="1">
    <citation type="journal article" date="2023" name="Environ Microbiome">
        <title>A coral-associated actinobacterium mitigates coral bleaching under heat stress.</title>
        <authorList>
            <person name="Li J."/>
            <person name="Zou Y."/>
            <person name="Li Q."/>
            <person name="Zhang J."/>
            <person name="Bourne D.G."/>
            <person name="Lyu Y."/>
            <person name="Liu C."/>
            <person name="Zhang S."/>
        </authorList>
    </citation>
    <scope>NUCLEOTIDE SEQUENCE [LARGE SCALE GENOMIC DNA]</scope>
    <source>
        <strain evidence="1 2">SCSIO 13291</strain>
    </source>
</reference>
<dbReference type="RefSeq" id="WP_342371602.1">
    <property type="nucleotide sequence ID" value="NZ_CP115965.1"/>
</dbReference>
<evidence type="ECO:0000313" key="2">
    <source>
        <dbReference type="Proteomes" id="UP001434337"/>
    </source>
</evidence>
<organism evidence="1 2">
    <name type="scientific">Propioniciclava soli</name>
    <dbReference type="NCBI Taxonomy" id="2775081"/>
    <lineage>
        <taxon>Bacteria</taxon>
        <taxon>Bacillati</taxon>
        <taxon>Actinomycetota</taxon>
        <taxon>Actinomycetes</taxon>
        <taxon>Propionibacteriales</taxon>
        <taxon>Propionibacteriaceae</taxon>
        <taxon>Propioniciclava</taxon>
    </lineage>
</organism>
<dbReference type="Proteomes" id="UP001434337">
    <property type="component" value="Chromosome"/>
</dbReference>
<evidence type="ECO:0000313" key="1">
    <source>
        <dbReference type="EMBL" id="WZW97016.1"/>
    </source>
</evidence>
<keyword evidence="2" id="KW-1185">Reference proteome</keyword>
<name>A0ABZ3C3P6_9ACTN</name>
<dbReference type="PANTHER" id="PTHR42307:SF2">
    <property type="entry name" value="PUP DEAMIDASE_DEPUPYLASE"/>
    <property type="match status" value="1"/>
</dbReference>
<keyword evidence="1" id="KW-0647">Proteasome</keyword>
<accession>A0ABZ3C3P6</accession>
<sequence>MPQPSEPRPLLGTELEYGIAAPGRPDLDADALAALVVDHAAVPATTPVSDTHNRTLGNGGRLYVDHGHPEYATPEVRSASDIVLYEAAGDALLAEAAASASAALGAPVTLYRNNTDGKGHSYGYHENLLVSRAVAWSALEAALPAVLVTRTLFAGAGRVGLGQRSEDAGFQLSQRADFFVLTTSLDTTRDRGLVNTRDEPHARPSRWRRLHVITGDARRSTFATWLSVGTLGLCVAALEEGLLPTLTLANPTAAFRTVSRDPTCTAPLPLTDGSATAIDIQERLADAAGRLLYRREFIEGEALLHAWIDVLDALRRDPATLADRIDWIAKRTLLDALRARDQLDWSDPKLTALDLAWASLTPGGIVDTVRTAGRLVPPPDADAVRHATAHPPHDTRAAVRGRWIGQHPEAVLAATWDSLLLRDDRGALHTLGLPDPFAAGVSSPAPTDRAASASIATLIRAEQQALAQGGSR</sequence>
<dbReference type="EMBL" id="CP115965">
    <property type="protein sequence ID" value="WZW97016.1"/>
    <property type="molecule type" value="Genomic_DNA"/>
</dbReference>
<proteinExistence type="predicted"/>